<evidence type="ECO:0000313" key="2">
    <source>
        <dbReference type="Proteomes" id="UP000540014"/>
    </source>
</evidence>
<dbReference type="SUPFAM" id="SSF52540">
    <property type="entry name" value="P-loop containing nucleoside triphosphate hydrolases"/>
    <property type="match status" value="1"/>
</dbReference>
<name>A0A7X9NIY7_9FIRM</name>
<accession>A0A7X9NIY7</accession>
<comment type="caution">
    <text evidence="1">The sequence shown here is derived from an EMBL/GenBank/DDBJ whole genome shotgun (WGS) entry which is preliminary data.</text>
</comment>
<gene>
    <name evidence="1" type="ORF">HF861_03380</name>
</gene>
<dbReference type="Gene3D" id="3.40.50.300">
    <property type="entry name" value="P-loop containing nucleotide triphosphate hydrolases"/>
    <property type="match status" value="1"/>
</dbReference>
<sequence>MKNTLILLAGYPGTGKTFLANRLLDRFPCFQMLSPDKIKEEFWDEYGFENCAEKEILIAKSWDKFYRTLKAKLENEENVICDYPFSDKQYDTLKQITSQCKTKVITIVMVADIDILFKRQKERDLDEQRHLGHILKKYHKGIKLENRLQADNLLSFEEFYNRCKNRGYDLFSLGETFRIDVSVLYPNMYDCIIRDIEKIICS</sequence>
<dbReference type="AlphaFoldDB" id="A0A7X9NIY7"/>
<dbReference type="EMBL" id="JABAFR010000006">
    <property type="protein sequence ID" value="NME43924.1"/>
    <property type="molecule type" value="Genomic_DNA"/>
</dbReference>
<reference evidence="1 2" key="1">
    <citation type="submission" date="2020-04" db="EMBL/GenBank/DDBJ databases">
        <authorList>
            <person name="Hitch T.C.A."/>
            <person name="Wylensek D."/>
            <person name="Clavel T."/>
        </authorList>
    </citation>
    <scope>NUCLEOTIDE SEQUENCE [LARGE SCALE GENOMIC DNA]</scope>
    <source>
        <strain evidence="1 2">BSM-383-APC-22F</strain>
    </source>
</reference>
<keyword evidence="1" id="KW-0067">ATP-binding</keyword>
<dbReference type="Pfam" id="PF13671">
    <property type="entry name" value="AAA_33"/>
    <property type="match status" value="1"/>
</dbReference>
<keyword evidence="1" id="KW-0547">Nucleotide-binding</keyword>
<dbReference type="InterPro" id="IPR027417">
    <property type="entry name" value="P-loop_NTPase"/>
</dbReference>
<protein>
    <submittedName>
        <fullName evidence="1">ATP-binding protein</fullName>
    </submittedName>
</protein>
<evidence type="ECO:0000313" key="1">
    <source>
        <dbReference type="EMBL" id="NME43924.1"/>
    </source>
</evidence>
<organism evidence="1 2">
    <name type="scientific">Faecalicoccus pleomorphus</name>
    <dbReference type="NCBI Taxonomy" id="1323"/>
    <lineage>
        <taxon>Bacteria</taxon>
        <taxon>Bacillati</taxon>
        <taxon>Bacillota</taxon>
        <taxon>Erysipelotrichia</taxon>
        <taxon>Erysipelotrichales</taxon>
        <taxon>Erysipelotrichaceae</taxon>
        <taxon>Faecalicoccus</taxon>
    </lineage>
</organism>
<dbReference type="RefSeq" id="WP_168964900.1">
    <property type="nucleotide sequence ID" value="NZ_JABAFR010000006.1"/>
</dbReference>
<proteinExistence type="predicted"/>
<dbReference type="GO" id="GO:0005524">
    <property type="term" value="F:ATP binding"/>
    <property type="evidence" value="ECO:0007669"/>
    <property type="project" value="UniProtKB-KW"/>
</dbReference>
<dbReference type="Proteomes" id="UP000540014">
    <property type="component" value="Unassembled WGS sequence"/>
</dbReference>